<dbReference type="PROSITE" id="PS51220">
    <property type="entry name" value="NIDO"/>
    <property type="match status" value="1"/>
</dbReference>
<keyword evidence="1" id="KW-1133">Transmembrane helix</keyword>
<evidence type="ECO:0000313" key="4">
    <source>
        <dbReference type="Proteomes" id="UP000261500"/>
    </source>
</evidence>
<evidence type="ECO:0000259" key="2">
    <source>
        <dbReference type="PROSITE" id="PS51220"/>
    </source>
</evidence>
<evidence type="ECO:0000256" key="1">
    <source>
        <dbReference type="SAM" id="Phobius"/>
    </source>
</evidence>
<reference evidence="3" key="2">
    <citation type="submission" date="2025-09" db="UniProtKB">
        <authorList>
            <consortium name="Ensembl"/>
        </authorList>
    </citation>
    <scope>IDENTIFICATION</scope>
</reference>
<dbReference type="InterPro" id="IPR003886">
    <property type="entry name" value="NIDO_dom"/>
</dbReference>
<feature type="domain" description="NIDO" evidence="2">
    <location>
        <begin position="138"/>
        <end position="274"/>
    </location>
</feature>
<dbReference type="Pfam" id="PF06119">
    <property type="entry name" value="NIDO"/>
    <property type="match status" value="1"/>
</dbReference>
<keyword evidence="4" id="KW-1185">Reference proteome</keyword>
<dbReference type="AlphaFoldDB" id="A0A3B3U007"/>
<dbReference type="SMART" id="SM00539">
    <property type="entry name" value="NIDO"/>
    <property type="match status" value="1"/>
</dbReference>
<sequence>MISVHPMALWSVTPRCLGTVGEMAPWQITAWKTDLVTLQLISIPLSTVEFLLHTMDHLHHFSLLYFLGPLYPIGGTIMSESDDGDSPRIPLLQSFKYFGQSYPQIYVNQNGHLTFNAAWSSYFPQHFPMYGTRDIIAPFWTDLDNRENGEIYYVQYTNGSLLQQVTQDINTYFPDLNFQANWIFIATWHEVAYFSMTGTQTTFQAVLTTNNHSSFVLMNYGSIASIAGYDTINSPHHFTIRGSFSSQATGPNSVFRHGSNVNEPGRWAFCVNHECNFGGKNTMLNYFIVFIFVTIFVAILTGQWKLCNRTVFPQKRLYPGLSVRFLCDRQH</sequence>
<keyword evidence="1" id="KW-0472">Membrane</keyword>
<dbReference type="InterPro" id="IPR052749">
    <property type="entry name" value="Alpha-tectorin"/>
</dbReference>
<dbReference type="Proteomes" id="UP000261500">
    <property type="component" value="Unplaced"/>
</dbReference>
<dbReference type="GO" id="GO:0007160">
    <property type="term" value="P:cell-matrix adhesion"/>
    <property type="evidence" value="ECO:0007669"/>
    <property type="project" value="InterPro"/>
</dbReference>
<dbReference type="PANTHER" id="PTHR46160:SF9">
    <property type="entry name" value="PROTEIN PRY2-RELATED"/>
    <property type="match status" value="1"/>
</dbReference>
<evidence type="ECO:0000313" key="3">
    <source>
        <dbReference type="Ensembl" id="ENSPLAP00000006228.1"/>
    </source>
</evidence>
<dbReference type="PANTHER" id="PTHR46160">
    <property type="entry name" value="ALPHA-TECTORIN-RELATED"/>
    <property type="match status" value="1"/>
</dbReference>
<accession>A0A3B3U007</accession>
<name>A0A3B3U007_9TELE</name>
<keyword evidence="1" id="KW-0812">Transmembrane</keyword>
<reference evidence="3" key="1">
    <citation type="submission" date="2025-08" db="UniProtKB">
        <authorList>
            <consortium name="Ensembl"/>
        </authorList>
    </citation>
    <scope>IDENTIFICATION</scope>
</reference>
<protein>
    <recommendedName>
        <fullName evidence="2">NIDO domain-containing protein</fullName>
    </recommendedName>
</protein>
<feature type="transmembrane region" description="Helical" evidence="1">
    <location>
        <begin position="283"/>
        <end position="306"/>
    </location>
</feature>
<dbReference type="GeneTree" id="ENSGT00940000164679"/>
<dbReference type="Ensembl" id="ENSPLAT00000006615.1">
    <property type="protein sequence ID" value="ENSPLAP00000006228.1"/>
    <property type="gene ID" value="ENSPLAG00000008348.1"/>
</dbReference>
<organism evidence="3 4">
    <name type="scientific">Poecilia latipinna</name>
    <name type="common">sailfin molly</name>
    <dbReference type="NCBI Taxonomy" id="48699"/>
    <lineage>
        <taxon>Eukaryota</taxon>
        <taxon>Metazoa</taxon>
        <taxon>Chordata</taxon>
        <taxon>Craniata</taxon>
        <taxon>Vertebrata</taxon>
        <taxon>Euteleostomi</taxon>
        <taxon>Actinopterygii</taxon>
        <taxon>Neopterygii</taxon>
        <taxon>Teleostei</taxon>
        <taxon>Neoteleostei</taxon>
        <taxon>Acanthomorphata</taxon>
        <taxon>Ovalentaria</taxon>
        <taxon>Atherinomorphae</taxon>
        <taxon>Cyprinodontiformes</taxon>
        <taxon>Poeciliidae</taxon>
        <taxon>Poeciliinae</taxon>
        <taxon>Poecilia</taxon>
    </lineage>
</organism>
<proteinExistence type="predicted"/>